<dbReference type="Pfam" id="PF01243">
    <property type="entry name" value="PNPOx_N"/>
    <property type="match status" value="1"/>
</dbReference>
<reference evidence="2" key="1">
    <citation type="journal article" date="2014" name="Front. Microbiol.">
        <title>High frequency of phylogenetically diverse reductive dehalogenase-homologous genes in deep subseafloor sedimentary metagenomes.</title>
        <authorList>
            <person name="Kawai M."/>
            <person name="Futagami T."/>
            <person name="Toyoda A."/>
            <person name="Takaki Y."/>
            <person name="Nishi S."/>
            <person name="Hori S."/>
            <person name="Arai W."/>
            <person name="Tsubouchi T."/>
            <person name="Morono Y."/>
            <person name="Uchiyama I."/>
            <person name="Ito T."/>
            <person name="Fujiyama A."/>
            <person name="Inagaki F."/>
            <person name="Takami H."/>
        </authorList>
    </citation>
    <scope>NUCLEOTIDE SEQUENCE</scope>
    <source>
        <strain evidence="2">Expedition CK06-06</strain>
    </source>
</reference>
<sequence>MIKVSEEIKKLIKENPLAFATVDEAGNPNVIGVAYVKVVSKNQILITDNYMKQTEKNLQKNNNVCLAVWDKNWNGYKLVGKAKYFTSGKWKKFVEEMPENKDLSAKGAILVTINKIKKLA</sequence>
<name>X0TYC6_9ZZZZ</name>
<proteinExistence type="predicted"/>
<dbReference type="SUPFAM" id="SSF50475">
    <property type="entry name" value="FMN-binding split barrel"/>
    <property type="match status" value="1"/>
</dbReference>
<feature type="domain" description="Pyridoxamine 5'-phosphate oxidase N-terminal" evidence="1">
    <location>
        <begin position="5"/>
        <end position="117"/>
    </location>
</feature>
<dbReference type="Gene3D" id="2.30.110.10">
    <property type="entry name" value="Electron Transport, Fmn-binding Protein, Chain A"/>
    <property type="match status" value="1"/>
</dbReference>
<protein>
    <recommendedName>
        <fullName evidence="1">Pyridoxamine 5'-phosphate oxidase N-terminal domain-containing protein</fullName>
    </recommendedName>
</protein>
<dbReference type="InterPro" id="IPR011576">
    <property type="entry name" value="Pyridox_Oxase_N"/>
</dbReference>
<comment type="caution">
    <text evidence="2">The sequence shown here is derived from an EMBL/GenBank/DDBJ whole genome shotgun (WGS) entry which is preliminary data.</text>
</comment>
<dbReference type="InterPro" id="IPR012349">
    <property type="entry name" value="Split_barrel_FMN-bd"/>
</dbReference>
<organism evidence="2">
    <name type="scientific">marine sediment metagenome</name>
    <dbReference type="NCBI Taxonomy" id="412755"/>
    <lineage>
        <taxon>unclassified sequences</taxon>
        <taxon>metagenomes</taxon>
        <taxon>ecological metagenomes</taxon>
    </lineage>
</organism>
<evidence type="ECO:0000259" key="1">
    <source>
        <dbReference type="Pfam" id="PF01243"/>
    </source>
</evidence>
<dbReference type="PANTHER" id="PTHR40660:SF1">
    <property type="entry name" value="5'-PHOSPHATE OXIDASE PUTATIVE DOMAIN-CONTAINING PROTEIN-RELATED"/>
    <property type="match status" value="1"/>
</dbReference>
<accession>X0TYC6</accession>
<evidence type="ECO:0000313" key="2">
    <source>
        <dbReference type="EMBL" id="GAF98294.1"/>
    </source>
</evidence>
<dbReference type="EMBL" id="BARS01017495">
    <property type="protein sequence ID" value="GAF98294.1"/>
    <property type="molecule type" value="Genomic_DNA"/>
</dbReference>
<gene>
    <name evidence="2" type="ORF">S01H1_28611</name>
</gene>
<dbReference type="AlphaFoldDB" id="X0TYC6"/>
<dbReference type="PANTHER" id="PTHR40660">
    <property type="entry name" value="5'-PHOSPHATE OXIDASE PUTATIVE DOMAIN-CONTAINING PROTEIN-RELATED"/>
    <property type="match status" value="1"/>
</dbReference>